<dbReference type="GeneID" id="61052481"/>
<dbReference type="EMBL" id="QGGH01000003">
    <property type="protein sequence ID" value="PWJ91812.1"/>
    <property type="molecule type" value="Genomic_DNA"/>
</dbReference>
<dbReference type="InterPro" id="IPR011250">
    <property type="entry name" value="OMP/PagP_B-barrel"/>
</dbReference>
<protein>
    <submittedName>
        <fullName evidence="4">Opacity protein-like surface antigen</fullName>
    </submittedName>
</protein>
<evidence type="ECO:0000256" key="2">
    <source>
        <dbReference type="SAM" id="SignalP"/>
    </source>
</evidence>
<gene>
    <name evidence="4" type="ORF">C8D77_103512</name>
</gene>
<reference evidence="4 5" key="1">
    <citation type="submission" date="2018-05" db="EMBL/GenBank/DDBJ databases">
        <title>Genomic Encyclopedia of Type Strains, Phase IV (KMG-IV): sequencing the most valuable type-strain genomes for metagenomic binning, comparative biology and taxonomic classification.</title>
        <authorList>
            <person name="Goeker M."/>
        </authorList>
    </citation>
    <scope>NUCLEOTIDE SEQUENCE [LARGE SCALE GENOMIC DNA]</scope>
    <source>
        <strain evidence="4 5">DSM 2626</strain>
    </source>
</reference>
<dbReference type="Gene3D" id="2.40.160.20">
    <property type="match status" value="1"/>
</dbReference>
<feature type="domain" description="Outer membrane protein beta-barrel" evidence="3">
    <location>
        <begin position="45"/>
        <end position="263"/>
    </location>
</feature>
<evidence type="ECO:0000313" key="4">
    <source>
        <dbReference type="EMBL" id="PWJ91812.1"/>
    </source>
</evidence>
<accession>A0A8E3B5Y2</accession>
<organism evidence="4 5">
    <name type="scientific">Rhizobium loti</name>
    <name type="common">Mesorhizobium loti</name>
    <dbReference type="NCBI Taxonomy" id="381"/>
    <lineage>
        <taxon>Bacteria</taxon>
        <taxon>Pseudomonadati</taxon>
        <taxon>Pseudomonadota</taxon>
        <taxon>Alphaproteobacteria</taxon>
        <taxon>Hyphomicrobiales</taxon>
        <taxon>Phyllobacteriaceae</taxon>
        <taxon>Mesorhizobium</taxon>
    </lineage>
</organism>
<name>A0A8E3B5Y2_RHILI</name>
<dbReference type="InterPro" id="IPR027385">
    <property type="entry name" value="Beta-barrel_OMP"/>
</dbReference>
<dbReference type="AlphaFoldDB" id="A0A8E3B5Y2"/>
<sequence>MFNTARKVLLALLFAGLAGPLFAADLPEPVVEEAPPPAVYEQPAEVGGWYIRGDIDYHKSTVRGIDYMTYTVDPCNCTVTPGSQSFDFGKLKGGFSLGAGVGYKINDHFRTDLTADYWFKSNFNGQTTGTAGGSPVIVTSAESSKMSALLLLANAYADLGTYHGITPYVGAGIGGAHVKWDTVYDPTPGATETNPGRSSWRFAYALMAGASYCLTDKIILDAGYRFSHIQGGRMFDWNVGSSGPGFDRGINTHEVRGGLRYQFGGNNGCAAPVVAYQPEPEPIYTK</sequence>
<evidence type="ECO:0000313" key="5">
    <source>
        <dbReference type="Proteomes" id="UP000245631"/>
    </source>
</evidence>
<dbReference type="SUPFAM" id="SSF56925">
    <property type="entry name" value="OMPA-like"/>
    <property type="match status" value="1"/>
</dbReference>
<proteinExistence type="predicted"/>
<keyword evidence="1 2" id="KW-0732">Signal</keyword>
<evidence type="ECO:0000259" key="3">
    <source>
        <dbReference type="Pfam" id="PF13505"/>
    </source>
</evidence>
<feature type="signal peptide" evidence="2">
    <location>
        <begin position="1"/>
        <end position="23"/>
    </location>
</feature>
<dbReference type="Pfam" id="PF13505">
    <property type="entry name" value="OMP_b-brl"/>
    <property type="match status" value="1"/>
</dbReference>
<dbReference type="Proteomes" id="UP000245631">
    <property type="component" value="Unassembled WGS sequence"/>
</dbReference>
<feature type="chain" id="PRO_5034755116" evidence="2">
    <location>
        <begin position="24"/>
        <end position="286"/>
    </location>
</feature>
<evidence type="ECO:0000256" key="1">
    <source>
        <dbReference type="ARBA" id="ARBA00022729"/>
    </source>
</evidence>
<dbReference type="RefSeq" id="WP_109665444.1">
    <property type="nucleotide sequence ID" value="NZ_QGGH01000003.1"/>
</dbReference>
<comment type="caution">
    <text evidence="4">The sequence shown here is derived from an EMBL/GenBank/DDBJ whole genome shotgun (WGS) entry which is preliminary data.</text>
</comment>